<gene>
    <name evidence="10" type="primary">gatB</name>
    <name evidence="12" type="ORF">COU90_03095</name>
</gene>
<dbReference type="SUPFAM" id="SSF89095">
    <property type="entry name" value="GatB/YqeY motif"/>
    <property type="match status" value="1"/>
</dbReference>
<dbReference type="HAMAP" id="MF_00121">
    <property type="entry name" value="GatB"/>
    <property type="match status" value="1"/>
</dbReference>
<dbReference type="GO" id="GO:0050567">
    <property type="term" value="F:glutaminyl-tRNA synthase (glutamine-hydrolyzing) activity"/>
    <property type="evidence" value="ECO:0007669"/>
    <property type="project" value="UniProtKB-UniRule"/>
</dbReference>
<evidence type="ECO:0000256" key="10">
    <source>
        <dbReference type="HAMAP-Rule" id="MF_00121"/>
    </source>
</evidence>
<dbReference type="InterPro" id="IPR042114">
    <property type="entry name" value="GatB_C_1"/>
</dbReference>
<evidence type="ECO:0000256" key="8">
    <source>
        <dbReference type="ARBA" id="ARBA00047380"/>
    </source>
</evidence>
<sequence length="491" mass="55194">MAESSTKTEYEVVVGIEVHAELNTRTKMFCSSRNDPHESHPNMNICPVCMGHPGTLPVINREAVMKVIRVGLALRGEINAFSQFDRKNYFYPDLPKGYQISQFEYPIVTGGMLDGVHITRVHLEEDAGRLQHMPDNTLVDYNRAGVPLMELVTEPDIRSAADAKHFAEELRALLRYVGASDADMEKGQMRIEANISLRPKGEEVFGTKVEVKNINSFRAVEKAIEYEMDRQAVLLDAGENITQETRGWNDVKGITVSQRKKEGSSDYRYFPEPDLPPLHLTKEEGWDIEAIRNTLPELPAEKRERFSKQYPINEKQRETLIADKAYADYFEQAASELREWLNGKQESKGEERAITLLANYLTSDVQALMIEKSAHISQILITPENLAELVKMIFTNEISSRVAKDVLMRMFADGSDPSVIVHEEGLAQVSDAGALETVAKEVVEENVKMAEDYKNGKEPALQALVGKVMAKTKGAANPQVVRDVLTQLLQE</sequence>
<dbReference type="Pfam" id="PF02934">
    <property type="entry name" value="GatB_N"/>
    <property type="match status" value="1"/>
</dbReference>
<comment type="caution">
    <text evidence="12">The sequence shown here is derived from an EMBL/GenBank/DDBJ whole genome shotgun (WGS) entry which is preliminary data.</text>
</comment>
<keyword evidence="12" id="KW-0808">Transferase</keyword>
<dbReference type="GO" id="GO:0016740">
    <property type="term" value="F:transferase activity"/>
    <property type="evidence" value="ECO:0007669"/>
    <property type="project" value="UniProtKB-KW"/>
</dbReference>
<evidence type="ECO:0000256" key="3">
    <source>
        <dbReference type="ARBA" id="ARBA00022598"/>
    </source>
</evidence>
<keyword evidence="4 10" id="KW-0547">Nucleotide-binding</keyword>
<dbReference type="GO" id="GO:0050566">
    <property type="term" value="F:asparaginyl-tRNA synthase (glutamine-hydrolyzing) activity"/>
    <property type="evidence" value="ECO:0007669"/>
    <property type="project" value="RHEA"/>
</dbReference>
<keyword evidence="6 10" id="KW-0648">Protein biosynthesis</keyword>
<dbReference type="Gene3D" id="1.10.150.380">
    <property type="entry name" value="GatB domain, N-terminal subdomain"/>
    <property type="match status" value="1"/>
</dbReference>
<dbReference type="PROSITE" id="PS01234">
    <property type="entry name" value="GATB"/>
    <property type="match status" value="1"/>
</dbReference>
<dbReference type="AlphaFoldDB" id="A0A2M8KWU6"/>
<dbReference type="InterPro" id="IPR018027">
    <property type="entry name" value="Asn/Gln_amidotransferase"/>
</dbReference>
<dbReference type="InterPro" id="IPR023168">
    <property type="entry name" value="GatB_Yqey_C_2"/>
</dbReference>
<dbReference type="NCBIfam" id="NF004012">
    <property type="entry name" value="PRK05477.1-2"/>
    <property type="match status" value="1"/>
</dbReference>
<evidence type="ECO:0000313" key="12">
    <source>
        <dbReference type="EMBL" id="PJE64408.1"/>
    </source>
</evidence>
<dbReference type="GO" id="GO:0005524">
    <property type="term" value="F:ATP binding"/>
    <property type="evidence" value="ECO:0007669"/>
    <property type="project" value="UniProtKB-KW"/>
</dbReference>
<comment type="subunit">
    <text evidence="2 10">Heterotrimer of A, B and C subunits.</text>
</comment>
<evidence type="ECO:0000256" key="7">
    <source>
        <dbReference type="ARBA" id="ARBA00024799"/>
    </source>
</evidence>
<evidence type="ECO:0000256" key="9">
    <source>
        <dbReference type="ARBA" id="ARBA00047913"/>
    </source>
</evidence>
<dbReference type="NCBIfam" id="NF004014">
    <property type="entry name" value="PRK05477.1-4"/>
    <property type="match status" value="1"/>
</dbReference>
<proteinExistence type="inferred from homology"/>
<dbReference type="InterPro" id="IPR017958">
    <property type="entry name" value="Gln-tRNA_amidoTrfase_suB_CS"/>
</dbReference>
<dbReference type="SUPFAM" id="SSF55931">
    <property type="entry name" value="Glutamine synthetase/guanido kinase"/>
    <property type="match status" value="1"/>
</dbReference>
<evidence type="ECO:0000259" key="11">
    <source>
        <dbReference type="SMART" id="SM00845"/>
    </source>
</evidence>
<organism evidence="12 13">
    <name type="scientific">Candidatus Ryanbacteria bacterium CG10_big_fil_rev_8_21_14_0_10_43_42</name>
    <dbReference type="NCBI Taxonomy" id="1974864"/>
    <lineage>
        <taxon>Bacteria</taxon>
        <taxon>Candidatus Ryaniibacteriota</taxon>
    </lineage>
</organism>
<dbReference type="NCBIfam" id="TIGR00133">
    <property type="entry name" value="gatB"/>
    <property type="match status" value="1"/>
</dbReference>
<comment type="catalytic activity">
    <reaction evidence="9 10">
        <text>L-glutamyl-tRNA(Gln) + L-glutamine + ATP + H2O = L-glutaminyl-tRNA(Gln) + L-glutamate + ADP + phosphate + H(+)</text>
        <dbReference type="Rhea" id="RHEA:17521"/>
        <dbReference type="Rhea" id="RHEA-COMP:9681"/>
        <dbReference type="Rhea" id="RHEA-COMP:9684"/>
        <dbReference type="ChEBI" id="CHEBI:15377"/>
        <dbReference type="ChEBI" id="CHEBI:15378"/>
        <dbReference type="ChEBI" id="CHEBI:29985"/>
        <dbReference type="ChEBI" id="CHEBI:30616"/>
        <dbReference type="ChEBI" id="CHEBI:43474"/>
        <dbReference type="ChEBI" id="CHEBI:58359"/>
        <dbReference type="ChEBI" id="CHEBI:78520"/>
        <dbReference type="ChEBI" id="CHEBI:78521"/>
        <dbReference type="ChEBI" id="CHEBI:456216"/>
    </reaction>
</comment>
<evidence type="ECO:0000256" key="5">
    <source>
        <dbReference type="ARBA" id="ARBA00022840"/>
    </source>
</evidence>
<dbReference type="GO" id="GO:0006412">
    <property type="term" value="P:translation"/>
    <property type="evidence" value="ECO:0007669"/>
    <property type="project" value="UniProtKB-UniRule"/>
</dbReference>
<dbReference type="EMBL" id="PFEF01000006">
    <property type="protein sequence ID" value="PJE64408.1"/>
    <property type="molecule type" value="Genomic_DNA"/>
</dbReference>
<evidence type="ECO:0000256" key="1">
    <source>
        <dbReference type="ARBA" id="ARBA00005306"/>
    </source>
</evidence>
<dbReference type="Proteomes" id="UP000229098">
    <property type="component" value="Unassembled WGS sequence"/>
</dbReference>
<comment type="function">
    <text evidence="7 10">Allows the formation of correctly charged Asn-tRNA(Asn) or Gln-tRNA(Gln) through the transamidation of misacylated Asp-tRNA(Asn) or Glu-tRNA(Gln) in organisms which lack either or both of asparaginyl-tRNA or glutaminyl-tRNA synthetases. The reaction takes place in the presence of glutamine and ATP through an activated phospho-Asp-tRNA(Asn) or phospho-Glu-tRNA(Gln).</text>
</comment>
<evidence type="ECO:0000313" key="13">
    <source>
        <dbReference type="Proteomes" id="UP000229098"/>
    </source>
</evidence>
<evidence type="ECO:0000256" key="6">
    <source>
        <dbReference type="ARBA" id="ARBA00022917"/>
    </source>
</evidence>
<dbReference type="PANTHER" id="PTHR11659">
    <property type="entry name" value="GLUTAMYL-TRNA GLN AMIDOTRANSFERASE SUBUNIT B MITOCHONDRIAL AND PROKARYOTIC PET112-RELATED"/>
    <property type="match status" value="1"/>
</dbReference>
<feature type="domain" description="Asn/Gln amidotransferase" evidence="11">
    <location>
        <begin position="328"/>
        <end position="489"/>
    </location>
</feature>
<dbReference type="InterPro" id="IPR006075">
    <property type="entry name" value="Asn/Gln-tRNA_Trfase_suB/E_cat"/>
</dbReference>
<dbReference type="EC" id="6.3.5.-" evidence="10"/>
<dbReference type="InterPro" id="IPR014746">
    <property type="entry name" value="Gln_synth/guanido_kin_cat_dom"/>
</dbReference>
<accession>A0A2M8KWU6</accession>
<comment type="catalytic activity">
    <reaction evidence="8 10">
        <text>L-aspartyl-tRNA(Asn) + L-glutamine + ATP + H2O = L-asparaginyl-tRNA(Asn) + L-glutamate + ADP + phosphate + 2 H(+)</text>
        <dbReference type="Rhea" id="RHEA:14513"/>
        <dbReference type="Rhea" id="RHEA-COMP:9674"/>
        <dbReference type="Rhea" id="RHEA-COMP:9677"/>
        <dbReference type="ChEBI" id="CHEBI:15377"/>
        <dbReference type="ChEBI" id="CHEBI:15378"/>
        <dbReference type="ChEBI" id="CHEBI:29985"/>
        <dbReference type="ChEBI" id="CHEBI:30616"/>
        <dbReference type="ChEBI" id="CHEBI:43474"/>
        <dbReference type="ChEBI" id="CHEBI:58359"/>
        <dbReference type="ChEBI" id="CHEBI:78515"/>
        <dbReference type="ChEBI" id="CHEBI:78516"/>
        <dbReference type="ChEBI" id="CHEBI:456216"/>
    </reaction>
</comment>
<dbReference type="InterPro" id="IPR004413">
    <property type="entry name" value="GatB"/>
</dbReference>
<dbReference type="SMART" id="SM00845">
    <property type="entry name" value="GatB_Yqey"/>
    <property type="match status" value="1"/>
</dbReference>
<protein>
    <recommendedName>
        <fullName evidence="10">Aspartyl/glutamyl-tRNA(Asn/Gln) amidotransferase subunit B</fullName>
        <shortName evidence="10">Asp/Glu-ADT subunit B</shortName>
        <ecNumber evidence="10">6.3.5.-</ecNumber>
    </recommendedName>
</protein>
<reference evidence="13" key="1">
    <citation type="submission" date="2017-09" db="EMBL/GenBank/DDBJ databases">
        <title>Depth-based differentiation of microbial function through sediment-hosted aquifers and enrichment of novel symbionts in the deep terrestrial subsurface.</title>
        <authorList>
            <person name="Probst A.J."/>
            <person name="Ladd B."/>
            <person name="Jarett J.K."/>
            <person name="Geller-Mcgrath D.E."/>
            <person name="Sieber C.M.K."/>
            <person name="Emerson J.B."/>
            <person name="Anantharaman K."/>
            <person name="Thomas B.C."/>
            <person name="Malmstrom R."/>
            <person name="Stieglmeier M."/>
            <person name="Klingl A."/>
            <person name="Woyke T."/>
            <person name="Ryan C.M."/>
            <person name="Banfield J.F."/>
        </authorList>
    </citation>
    <scope>NUCLEOTIDE SEQUENCE [LARGE SCALE GENOMIC DNA]</scope>
</reference>
<name>A0A2M8KWU6_9BACT</name>
<evidence type="ECO:0000256" key="4">
    <source>
        <dbReference type="ARBA" id="ARBA00022741"/>
    </source>
</evidence>
<dbReference type="Pfam" id="PF02637">
    <property type="entry name" value="GatB_Yqey"/>
    <property type="match status" value="1"/>
</dbReference>
<keyword evidence="5 10" id="KW-0067">ATP-binding</keyword>
<keyword evidence="3 10" id="KW-0436">Ligase</keyword>
<dbReference type="InterPro" id="IPR003789">
    <property type="entry name" value="Asn/Gln_tRNA_amidoTrase-B-like"/>
</dbReference>
<dbReference type="FunFam" id="1.10.10.410:FF:000001">
    <property type="entry name" value="Aspartyl/glutamyl-tRNA(Asn/Gln) amidotransferase subunit B"/>
    <property type="match status" value="1"/>
</dbReference>
<comment type="similarity">
    <text evidence="1 10">Belongs to the GatB/GatE family. GatB subfamily.</text>
</comment>
<dbReference type="Gene3D" id="1.10.10.410">
    <property type="match status" value="1"/>
</dbReference>
<evidence type="ECO:0000256" key="2">
    <source>
        <dbReference type="ARBA" id="ARBA00011123"/>
    </source>
</evidence>
<dbReference type="InterPro" id="IPR017959">
    <property type="entry name" value="Asn/Gln-tRNA_amidoTrfase_suB/E"/>
</dbReference>